<protein>
    <submittedName>
        <fullName evidence="1">Uncharacterized protein</fullName>
    </submittedName>
</protein>
<dbReference type="AlphaFoldDB" id="A0A518DXH3"/>
<dbReference type="Proteomes" id="UP000317648">
    <property type="component" value="Chromosome"/>
</dbReference>
<accession>A0A518DXH3</accession>
<evidence type="ECO:0000313" key="1">
    <source>
        <dbReference type="EMBL" id="QDU96532.1"/>
    </source>
</evidence>
<proteinExistence type="predicted"/>
<dbReference type="KEGG" id="lcre:Pla8534_43530"/>
<name>A0A518DXH3_9BACT</name>
<keyword evidence="2" id="KW-1185">Reference proteome</keyword>
<dbReference type="EMBL" id="CP036433">
    <property type="protein sequence ID" value="QDU96532.1"/>
    <property type="molecule type" value="Genomic_DNA"/>
</dbReference>
<organism evidence="1 2">
    <name type="scientific">Lignipirellula cremea</name>
    <dbReference type="NCBI Taxonomy" id="2528010"/>
    <lineage>
        <taxon>Bacteria</taxon>
        <taxon>Pseudomonadati</taxon>
        <taxon>Planctomycetota</taxon>
        <taxon>Planctomycetia</taxon>
        <taxon>Pirellulales</taxon>
        <taxon>Pirellulaceae</taxon>
        <taxon>Lignipirellula</taxon>
    </lineage>
</organism>
<gene>
    <name evidence="1" type="ORF">Pla8534_43530</name>
</gene>
<sequence length="107" mass="12035">MCFSRDGCYAWCDTAEVFDVKTKQRVAQWTNRADGEGSPVMSSEFFEVHRRGGDVDFVGHQMGSATSEQSNRSLVGHCNFQTRMTSLLPPARYRPLGLMARHIMLSS</sequence>
<reference evidence="1 2" key="1">
    <citation type="submission" date="2019-02" db="EMBL/GenBank/DDBJ databases">
        <title>Deep-cultivation of Planctomycetes and their phenomic and genomic characterization uncovers novel biology.</title>
        <authorList>
            <person name="Wiegand S."/>
            <person name="Jogler M."/>
            <person name="Boedeker C."/>
            <person name="Pinto D."/>
            <person name="Vollmers J."/>
            <person name="Rivas-Marin E."/>
            <person name="Kohn T."/>
            <person name="Peeters S.H."/>
            <person name="Heuer A."/>
            <person name="Rast P."/>
            <person name="Oberbeckmann S."/>
            <person name="Bunk B."/>
            <person name="Jeske O."/>
            <person name="Meyerdierks A."/>
            <person name="Storesund J.E."/>
            <person name="Kallscheuer N."/>
            <person name="Luecker S."/>
            <person name="Lage O.M."/>
            <person name="Pohl T."/>
            <person name="Merkel B.J."/>
            <person name="Hornburger P."/>
            <person name="Mueller R.-W."/>
            <person name="Bruemmer F."/>
            <person name="Labrenz M."/>
            <person name="Spormann A.M."/>
            <person name="Op den Camp H."/>
            <person name="Overmann J."/>
            <person name="Amann R."/>
            <person name="Jetten M.S.M."/>
            <person name="Mascher T."/>
            <person name="Medema M.H."/>
            <person name="Devos D.P."/>
            <person name="Kaster A.-K."/>
            <person name="Ovreas L."/>
            <person name="Rohde M."/>
            <person name="Galperin M.Y."/>
            <person name="Jogler C."/>
        </authorList>
    </citation>
    <scope>NUCLEOTIDE SEQUENCE [LARGE SCALE GENOMIC DNA]</scope>
    <source>
        <strain evidence="1 2">Pla85_3_4</strain>
    </source>
</reference>
<evidence type="ECO:0000313" key="2">
    <source>
        <dbReference type="Proteomes" id="UP000317648"/>
    </source>
</evidence>